<sequence length="742" mass="81202">MMDELNDIKSGRRGFLRSSGYLLMGFTLMPGLGFSMQPDECYSPEQTLIADREAIDSWIRFDDTGILTVLTGKMELGQGIRTALMQMAAEELDIEMKQVRIIIADTGQTQDERYTAGSGSIEGSGNAIRNAAAEARKYLLTLAAKELGSNVNELSVQHGVVKSAKNQKTIAYTDLIKGKRLEAEVTGKADLKKPADYKLVGKPIKRTDIQEIAVAKTHFIQDLRFPDMLHARVMRPPVYNAKLISLPTEQIQKSPGVLKIVVNGSFAAVIASQEYESMKALGKMKELAKWESTRITPLPGQLYADMIKNGSAGEIVEGDKSPNSKVWENRITLEAEYKRPYQMHGSIGPSCAIGLWKDDQLTIWSHTQGVYPLRSTISDLVGLPLEKIRVIGMPGAGCYGHNGADDVGGDAALLSLQMPGKPVRVQWMREDEHKWEPYGSAMVLKIKAALTADGKVTAWETDIWSDTHSSRPGGKAGHLIAGQHLEKPFAFEGGGFAGGTHRNSLPLYDFEFKNASVHSYKGPLRTSALRSLGAYGNIFALESFMDELAAKAGKDPVQFRLDHLNDDRAKEVITTLVKKAGWDLKKEPGLGKGFAFAQYKNNASYFAVKAIIKLDRAAKTYRLVKLTGVIDAGQAINPDGIINQTSGGMIQAASWTMLELVQYGANGVESSSWETYPIFRFEDVPDTEVFVIDRPELEPLGAGEAAQGPVSAAIANAIFDATGSRLRELPLTPDKIDWTKIS</sequence>
<dbReference type="Pfam" id="PF02738">
    <property type="entry name" value="MoCoBD_1"/>
    <property type="match status" value="1"/>
</dbReference>
<organism evidence="2 3">
    <name type="scientific">Dyadobacter chenhuakuii</name>
    <dbReference type="NCBI Taxonomy" id="2909339"/>
    <lineage>
        <taxon>Bacteria</taxon>
        <taxon>Pseudomonadati</taxon>
        <taxon>Bacteroidota</taxon>
        <taxon>Cytophagia</taxon>
        <taxon>Cytophagales</taxon>
        <taxon>Spirosomataceae</taxon>
        <taxon>Dyadobacter</taxon>
    </lineage>
</organism>
<dbReference type="Pfam" id="PF20256">
    <property type="entry name" value="MoCoBD_2"/>
    <property type="match status" value="2"/>
</dbReference>
<dbReference type="SMART" id="SM01008">
    <property type="entry name" value="Ald_Xan_dh_C"/>
    <property type="match status" value="1"/>
</dbReference>
<name>A0A9X1QEU3_9BACT</name>
<evidence type="ECO:0000313" key="3">
    <source>
        <dbReference type="Proteomes" id="UP001139411"/>
    </source>
</evidence>
<dbReference type="PIRSF" id="PIRSF036389">
    <property type="entry name" value="IOR_B"/>
    <property type="match status" value="1"/>
</dbReference>
<comment type="caution">
    <text evidence="2">The sequence shown here is derived from an EMBL/GenBank/DDBJ whole genome shotgun (WGS) entry which is preliminary data.</text>
</comment>
<dbReference type="SUPFAM" id="SSF56003">
    <property type="entry name" value="Molybdenum cofactor-binding domain"/>
    <property type="match status" value="2"/>
</dbReference>
<protein>
    <submittedName>
        <fullName evidence="2">Molybdopterin-dependent oxidoreductase</fullName>
    </submittedName>
</protein>
<dbReference type="Gene3D" id="3.30.365.10">
    <property type="entry name" value="Aldehyde oxidase/xanthine dehydrogenase, molybdopterin binding domain"/>
    <property type="match status" value="4"/>
</dbReference>
<dbReference type="InterPro" id="IPR008274">
    <property type="entry name" value="AldOxase/xan_DH_MoCoBD1"/>
</dbReference>
<proteinExistence type="predicted"/>
<dbReference type="Gene3D" id="3.90.1170.50">
    <property type="entry name" value="Aldehyde oxidase/xanthine dehydrogenase, a/b hammerhead"/>
    <property type="match status" value="1"/>
</dbReference>
<dbReference type="Proteomes" id="UP001139411">
    <property type="component" value="Unassembled WGS sequence"/>
</dbReference>
<dbReference type="InterPro" id="IPR000674">
    <property type="entry name" value="Ald_Oxase/Xan_DH_a/b"/>
</dbReference>
<feature type="domain" description="Aldehyde oxidase/xanthine dehydrogenase a/b hammerhead" evidence="1">
    <location>
        <begin position="214"/>
        <end position="288"/>
    </location>
</feature>
<evidence type="ECO:0000313" key="2">
    <source>
        <dbReference type="EMBL" id="MCF2499679.1"/>
    </source>
</evidence>
<dbReference type="InterPro" id="IPR052516">
    <property type="entry name" value="N-heterocyclic_Hydroxylase"/>
</dbReference>
<dbReference type="PANTHER" id="PTHR47495">
    <property type="entry name" value="ALDEHYDE DEHYDROGENASE"/>
    <property type="match status" value="1"/>
</dbReference>
<dbReference type="InterPro" id="IPR046867">
    <property type="entry name" value="AldOxase/xan_DH_MoCoBD2"/>
</dbReference>
<dbReference type="InterPro" id="IPR037165">
    <property type="entry name" value="AldOxase/xan_DH_Mopterin-bd_sf"/>
</dbReference>
<reference evidence="2" key="1">
    <citation type="submission" date="2022-01" db="EMBL/GenBank/DDBJ databases">
        <title>Novel species in genus Dyadobacter.</title>
        <authorList>
            <person name="Ma C."/>
        </authorList>
    </citation>
    <scope>NUCLEOTIDE SEQUENCE</scope>
    <source>
        <strain evidence="2">CY357</strain>
    </source>
</reference>
<dbReference type="RefSeq" id="WP_235178358.1">
    <property type="nucleotide sequence ID" value="NZ_JAKFFV010000008.1"/>
</dbReference>
<dbReference type="EMBL" id="JAKFFV010000008">
    <property type="protein sequence ID" value="MCF2499679.1"/>
    <property type="molecule type" value="Genomic_DNA"/>
</dbReference>
<dbReference type="PANTHER" id="PTHR47495:SF1">
    <property type="entry name" value="BLL3820 PROTEIN"/>
    <property type="match status" value="1"/>
</dbReference>
<dbReference type="GO" id="GO:0016491">
    <property type="term" value="F:oxidoreductase activity"/>
    <property type="evidence" value="ECO:0007669"/>
    <property type="project" value="InterPro"/>
</dbReference>
<dbReference type="AlphaFoldDB" id="A0A9X1QEU3"/>
<gene>
    <name evidence="2" type="ORF">L0661_15270</name>
</gene>
<dbReference type="InterPro" id="IPR012368">
    <property type="entry name" value="OxRdtase_Mopterin-bd_su_IorB"/>
</dbReference>
<evidence type="ECO:0000259" key="1">
    <source>
        <dbReference type="SMART" id="SM01008"/>
    </source>
</evidence>
<accession>A0A9X1QEU3</accession>